<name>D9XZF9_9ACTN</name>
<dbReference type="eggNOG" id="COG3266">
    <property type="taxonomic scope" value="Bacteria"/>
</dbReference>
<dbReference type="GO" id="GO:0005576">
    <property type="term" value="C:extracellular region"/>
    <property type="evidence" value="ECO:0007669"/>
    <property type="project" value="TreeGrafter"/>
</dbReference>
<dbReference type="NCBIfam" id="TIGR03919">
    <property type="entry name" value="T7SS_EccB"/>
    <property type="match status" value="1"/>
</dbReference>
<protein>
    <recommendedName>
        <fullName evidence="5">Type VII secretion protein EccB</fullName>
    </recommendedName>
</protein>
<organism evidence="3 4">
    <name type="scientific">Streptomyces griseoflavus Tu4000</name>
    <dbReference type="NCBI Taxonomy" id="467200"/>
    <lineage>
        <taxon>Bacteria</taxon>
        <taxon>Bacillati</taxon>
        <taxon>Actinomycetota</taxon>
        <taxon>Actinomycetes</taxon>
        <taxon>Kitasatosporales</taxon>
        <taxon>Streptomycetaceae</taxon>
        <taxon>Streptomyces</taxon>
    </lineage>
</organism>
<evidence type="ECO:0000256" key="1">
    <source>
        <dbReference type="SAM" id="MobiDB-lite"/>
    </source>
</evidence>
<dbReference type="RefSeq" id="WP_004934913.1">
    <property type="nucleotide sequence ID" value="NZ_GG657758.1"/>
</dbReference>
<keyword evidence="2" id="KW-0812">Transmembrane</keyword>
<gene>
    <name evidence="3" type="ORF">SSRG_05595</name>
</gene>
<feature type="transmembrane region" description="Helical" evidence="2">
    <location>
        <begin position="41"/>
        <end position="61"/>
    </location>
</feature>
<dbReference type="InterPro" id="IPR044857">
    <property type="entry name" value="T7SS_EccB_R1"/>
</dbReference>
<dbReference type="Pfam" id="PF05108">
    <property type="entry name" value="T7SS_ESX1_EccB"/>
    <property type="match status" value="1"/>
</dbReference>
<evidence type="ECO:0000313" key="4">
    <source>
        <dbReference type="Proteomes" id="UP000002968"/>
    </source>
</evidence>
<dbReference type="EMBL" id="GG657758">
    <property type="protein sequence ID" value="EFL42791.1"/>
    <property type="molecule type" value="Genomic_DNA"/>
</dbReference>
<dbReference type="OrthoDB" id="3847604at2"/>
<dbReference type="HOGENOM" id="CLU_036302_1_1_11"/>
<dbReference type="PANTHER" id="PTHR40765:SF2">
    <property type="entry name" value="ESX-2 SECRETION SYSTEM ATPASE ECCB2"/>
    <property type="match status" value="1"/>
</dbReference>
<evidence type="ECO:0000256" key="2">
    <source>
        <dbReference type="SAM" id="Phobius"/>
    </source>
</evidence>
<dbReference type="STRING" id="467200.SSRG_05595"/>
<reference evidence="3" key="1">
    <citation type="submission" date="2009-02" db="EMBL/GenBank/DDBJ databases">
        <title>Annotation of Streptomyces griseoflavus strain Tu4000.</title>
        <authorList>
            <consortium name="The Broad Institute Genome Sequencing Platform"/>
            <consortium name="Broad Institute Microbial Sequencing Center"/>
            <person name="Fischbach M."/>
            <person name="Godfrey P."/>
            <person name="Ward D."/>
            <person name="Young S."/>
            <person name="Zeng Q."/>
            <person name="Koehrsen M."/>
            <person name="Alvarado L."/>
            <person name="Berlin A.M."/>
            <person name="Bochicchio J."/>
            <person name="Borenstein D."/>
            <person name="Chapman S.B."/>
            <person name="Chen Z."/>
            <person name="Engels R."/>
            <person name="Freedman E."/>
            <person name="Gellesch M."/>
            <person name="Goldberg J."/>
            <person name="Griggs A."/>
            <person name="Gujja S."/>
            <person name="Heilman E.R."/>
            <person name="Heiman D.I."/>
            <person name="Hepburn T.A."/>
            <person name="Howarth C."/>
            <person name="Jen D."/>
            <person name="Larson L."/>
            <person name="Lewis B."/>
            <person name="Mehta T."/>
            <person name="Park D."/>
            <person name="Pearson M."/>
            <person name="Richards J."/>
            <person name="Roberts A."/>
            <person name="Saif S."/>
            <person name="Shea T.D."/>
            <person name="Shenoy N."/>
            <person name="Sisk P."/>
            <person name="Stolte C."/>
            <person name="Sykes S.N."/>
            <person name="Thomson T."/>
            <person name="Walk T."/>
            <person name="White J."/>
            <person name="Yandava C."/>
            <person name="Straight P."/>
            <person name="Clardy J."/>
            <person name="Hung D."/>
            <person name="Kolter R."/>
            <person name="Mekalanos J."/>
            <person name="Walker S."/>
            <person name="Walsh C.T."/>
            <person name="Wieland-Brown L.C."/>
            <person name="Haas B."/>
            <person name="Nusbaum C."/>
            <person name="Birren B."/>
        </authorList>
    </citation>
    <scope>NUCLEOTIDE SEQUENCE [LARGE SCALE GENOMIC DNA]</scope>
    <source>
        <strain evidence="3">Tu4000</strain>
    </source>
</reference>
<dbReference type="AlphaFoldDB" id="D9XZF9"/>
<proteinExistence type="predicted"/>
<dbReference type="Gene3D" id="3.30.2390.20">
    <property type="entry name" value="Type VII secretion system EccB, repeat 1 domain"/>
    <property type="match status" value="1"/>
</dbReference>
<accession>D9XZF9</accession>
<sequence>MQSKRDQVQAHTFAMGRLTAGMLLADPDAPESPTGRTTRGVFIGLLVAVLISAGAFIYGLLVPGGNDSWQNGKSLIVNKDTGARYLYIDGRLRPVRNYASARLIGGADLKTTDVRTPSLRGTPVGAPVGIPGAPESVPAADDLDNGAWHVCSALNVSGTADGADTTPTAVTTLVVGAPLENKGVSGDQGLLVTGPDKATYLVWRGSRLELDKASGAAVSLGYGSVTPRQVSAAFLDALVAGPDLASPDVPGRGAAGPSFAGRSSTVGRVYLAELPGSAEQYYLLRKEGLVPLTATEAALVLGDPATRENAYGGASPTAAPLSADILREHLAPGTADTPPLSKGLPDSPPRAVPVPEGVSACARGESVDGLTRITMALVPLSFLAPVTQTAPGEFAPACLPVDDVVVRPGHGALVRALGAGGTPVGDTTYLVADNGVKYRVPSQAALEALGYASGDVVALPSPLLSMLKSGPDLAPGAAAQGRTAPSTRPSCEDPTGEPG</sequence>
<evidence type="ECO:0000313" key="3">
    <source>
        <dbReference type="EMBL" id="EFL42791.1"/>
    </source>
</evidence>
<feature type="region of interest" description="Disordered" evidence="1">
    <location>
        <begin position="474"/>
        <end position="499"/>
    </location>
</feature>
<evidence type="ECO:0008006" key="5">
    <source>
        <dbReference type="Google" id="ProtNLM"/>
    </source>
</evidence>
<dbReference type="InterPro" id="IPR007795">
    <property type="entry name" value="T7SS_EccB"/>
</dbReference>
<dbReference type="PANTHER" id="PTHR40765">
    <property type="entry name" value="ESX-2 SECRETION SYSTEM ATPASE ECCB2"/>
    <property type="match status" value="1"/>
</dbReference>
<keyword evidence="4" id="KW-1185">Reference proteome</keyword>
<dbReference type="Proteomes" id="UP000002968">
    <property type="component" value="Unassembled WGS sequence"/>
</dbReference>
<keyword evidence="2" id="KW-1133">Transmembrane helix</keyword>
<keyword evidence="2" id="KW-0472">Membrane</keyword>